<sequence>MTVSLVWAQDLAGAIGKAGTIPWRVPEDMARFTSLTGTGTVIMGRKTWESLPTKFRPLPRRRNVVVTRNATFDAPGAEVVSGVREALDLVGGDASIMGGGQIYTSALDFATELRVTEIDVLVDGADAFAPEIDIDVWTVAARGDWETSKTGTRYRFVDYRRVSE</sequence>
<evidence type="ECO:0000256" key="3">
    <source>
        <dbReference type="ARBA" id="ARBA00012856"/>
    </source>
</evidence>
<dbReference type="InterPro" id="IPR024072">
    <property type="entry name" value="DHFR-like_dom_sf"/>
</dbReference>
<comment type="pathway">
    <text evidence="1 7">Cofactor biosynthesis; tetrahydrofolate biosynthesis; 5,6,7,8-tetrahydrofolate from 7,8-dihydrofolate: step 1/1.</text>
</comment>
<reference evidence="11" key="1">
    <citation type="submission" date="2023-06" db="EMBL/GenBank/DDBJ databases">
        <title>Gordonia sp. nov. and Pseudochrobactrum sp. nov., two species isolated from the burying beetle Nicrophorus vespilloides.</title>
        <authorList>
            <person name="Poehlein A."/>
            <person name="Guzman J."/>
            <person name="Daniel R."/>
            <person name="Vilcinskas A."/>
        </authorList>
    </citation>
    <scope>NUCLEOTIDE SEQUENCE</scope>
    <source>
        <strain evidence="11">MP11Mi</strain>
    </source>
</reference>
<comment type="catalytic activity">
    <reaction evidence="7">
        <text>(6S)-5,6,7,8-tetrahydrofolate + NADP(+) = 7,8-dihydrofolate + NADPH + H(+)</text>
        <dbReference type="Rhea" id="RHEA:15009"/>
        <dbReference type="ChEBI" id="CHEBI:15378"/>
        <dbReference type="ChEBI" id="CHEBI:57451"/>
        <dbReference type="ChEBI" id="CHEBI:57453"/>
        <dbReference type="ChEBI" id="CHEBI:57783"/>
        <dbReference type="ChEBI" id="CHEBI:58349"/>
        <dbReference type="EC" id="1.5.1.3"/>
    </reaction>
</comment>
<dbReference type="InterPro" id="IPR017925">
    <property type="entry name" value="DHFR_CS"/>
</dbReference>
<evidence type="ECO:0000256" key="4">
    <source>
        <dbReference type="ARBA" id="ARBA00022563"/>
    </source>
</evidence>
<name>A0AA97CZY1_9ACTN</name>
<protein>
    <recommendedName>
        <fullName evidence="3 7">Dihydrofolate reductase</fullName>
        <ecNumber evidence="3 7">1.5.1.3</ecNumber>
    </recommendedName>
</protein>
<keyword evidence="5 7" id="KW-0521">NADP</keyword>
<feature type="active site" description="Nucleophile" evidence="8">
    <location>
        <position position="117"/>
    </location>
</feature>
<dbReference type="Pfam" id="PF00186">
    <property type="entry name" value="DHFR_1"/>
    <property type="match status" value="1"/>
</dbReference>
<comment type="similarity">
    <text evidence="2 7 9">Belongs to the dihydrofolate reductase family.</text>
</comment>
<dbReference type="InterPro" id="IPR012259">
    <property type="entry name" value="DHFR"/>
</dbReference>
<evidence type="ECO:0000256" key="6">
    <source>
        <dbReference type="ARBA" id="ARBA00023002"/>
    </source>
</evidence>
<dbReference type="RefSeq" id="WP_420040179.1">
    <property type="nucleotide sequence ID" value="NZ_CP128986.1"/>
</dbReference>
<dbReference type="GO" id="GO:0005829">
    <property type="term" value="C:cytosol"/>
    <property type="evidence" value="ECO:0007669"/>
    <property type="project" value="TreeGrafter"/>
</dbReference>
<evidence type="ECO:0000313" key="11">
    <source>
        <dbReference type="EMBL" id="WOC14437.1"/>
    </source>
</evidence>
<dbReference type="InterPro" id="IPR031158">
    <property type="entry name" value="GH10_AS"/>
</dbReference>
<evidence type="ECO:0000256" key="1">
    <source>
        <dbReference type="ARBA" id="ARBA00004903"/>
    </source>
</evidence>
<dbReference type="PIRSF" id="PIRSF000194">
    <property type="entry name" value="DHFR"/>
    <property type="match status" value="1"/>
</dbReference>
<evidence type="ECO:0000256" key="2">
    <source>
        <dbReference type="ARBA" id="ARBA00009539"/>
    </source>
</evidence>
<evidence type="ECO:0000256" key="7">
    <source>
        <dbReference type="PIRNR" id="PIRNR000194"/>
    </source>
</evidence>
<dbReference type="PROSITE" id="PS00075">
    <property type="entry name" value="DHFR_1"/>
    <property type="match status" value="1"/>
</dbReference>
<keyword evidence="4 7" id="KW-0554">One-carbon metabolism</keyword>
<dbReference type="GO" id="GO:0050661">
    <property type="term" value="F:NADP binding"/>
    <property type="evidence" value="ECO:0007669"/>
    <property type="project" value="InterPro"/>
</dbReference>
<feature type="domain" description="DHFR" evidence="10">
    <location>
        <begin position="2"/>
        <end position="161"/>
    </location>
</feature>
<dbReference type="GO" id="GO:0004146">
    <property type="term" value="F:dihydrofolate reductase activity"/>
    <property type="evidence" value="ECO:0007669"/>
    <property type="project" value="UniProtKB-EC"/>
</dbReference>
<organism evidence="11">
    <name type="scientific">Gordonia sp. MP11Mi</name>
    <dbReference type="NCBI Taxonomy" id="3022769"/>
    <lineage>
        <taxon>Bacteria</taxon>
        <taxon>Bacillati</taxon>
        <taxon>Actinomycetota</taxon>
        <taxon>Actinomycetes</taxon>
        <taxon>Mycobacteriales</taxon>
        <taxon>Gordoniaceae</taxon>
        <taxon>Gordonia</taxon>
    </lineage>
</organism>
<dbReference type="Gene3D" id="3.40.430.10">
    <property type="entry name" value="Dihydrofolate Reductase, subunit A"/>
    <property type="match status" value="1"/>
</dbReference>
<evidence type="ECO:0000256" key="5">
    <source>
        <dbReference type="ARBA" id="ARBA00022857"/>
    </source>
</evidence>
<dbReference type="AlphaFoldDB" id="A0AA97CZY1"/>
<dbReference type="InterPro" id="IPR001796">
    <property type="entry name" value="DHFR_dom"/>
</dbReference>
<evidence type="ECO:0000259" key="10">
    <source>
        <dbReference type="PROSITE" id="PS51330"/>
    </source>
</evidence>
<dbReference type="GO" id="GO:0006730">
    <property type="term" value="P:one-carbon metabolic process"/>
    <property type="evidence" value="ECO:0007669"/>
    <property type="project" value="UniProtKB-KW"/>
</dbReference>
<comment type="function">
    <text evidence="7">Key enzyme in folate metabolism. Catalyzes an essential reaction for de novo glycine and purine synthesis, and for DNA precursor synthesis.</text>
</comment>
<evidence type="ECO:0000256" key="8">
    <source>
        <dbReference type="PROSITE-ProRule" id="PRU10061"/>
    </source>
</evidence>
<dbReference type="PANTHER" id="PTHR48069">
    <property type="entry name" value="DIHYDROFOLATE REDUCTASE"/>
    <property type="match status" value="1"/>
</dbReference>
<dbReference type="PROSITE" id="PS51330">
    <property type="entry name" value="DHFR_2"/>
    <property type="match status" value="1"/>
</dbReference>
<dbReference type="SUPFAM" id="SSF53597">
    <property type="entry name" value="Dihydrofolate reductase-like"/>
    <property type="match status" value="1"/>
</dbReference>
<gene>
    <name evidence="11" type="primary">folA</name>
    <name evidence="11" type="ORF">MP11Mi_35590</name>
</gene>
<dbReference type="EMBL" id="CP128986">
    <property type="protein sequence ID" value="WOC14437.1"/>
    <property type="molecule type" value="Genomic_DNA"/>
</dbReference>
<dbReference type="GO" id="GO:0046452">
    <property type="term" value="P:dihydrofolate metabolic process"/>
    <property type="evidence" value="ECO:0007669"/>
    <property type="project" value="TreeGrafter"/>
</dbReference>
<accession>A0AA97CZY1</accession>
<dbReference type="CDD" id="cd00209">
    <property type="entry name" value="DHFR"/>
    <property type="match status" value="1"/>
</dbReference>
<proteinExistence type="inferred from homology"/>
<dbReference type="GO" id="GO:0046654">
    <property type="term" value="P:tetrahydrofolate biosynthetic process"/>
    <property type="evidence" value="ECO:0007669"/>
    <property type="project" value="InterPro"/>
</dbReference>
<dbReference type="GO" id="GO:0046655">
    <property type="term" value="P:folic acid metabolic process"/>
    <property type="evidence" value="ECO:0007669"/>
    <property type="project" value="TreeGrafter"/>
</dbReference>
<dbReference type="EC" id="1.5.1.3" evidence="3 7"/>
<dbReference type="PRINTS" id="PR00070">
    <property type="entry name" value="DHFR"/>
</dbReference>
<dbReference type="PANTHER" id="PTHR48069:SF3">
    <property type="entry name" value="DIHYDROFOLATE REDUCTASE"/>
    <property type="match status" value="1"/>
</dbReference>
<evidence type="ECO:0000256" key="9">
    <source>
        <dbReference type="RuleBase" id="RU004474"/>
    </source>
</evidence>
<dbReference type="PROSITE" id="PS00591">
    <property type="entry name" value="GH10_1"/>
    <property type="match status" value="1"/>
</dbReference>
<keyword evidence="6 7" id="KW-0560">Oxidoreductase</keyword>